<dbReference type="InterPro" id="IPR040038">
    <property type="entry name" value="TIPIN/Csm3/Swi3"/>
</dbReference>
<feature type="region of interest" description="Disordered" evidence="9">
    <location>
        <begin position="1"/>
        <end position="22"/>
    </location>
</feature>
<dbReference type="GO" id="GO:0006974">
    <property type="term" value="P:DNA damage response"/>
    <property type="evidence" value="ECO:0007669"/>
    <property type="project" value="UniProtKB-KW"/>
</dbReference>
<evidence type="ECO:0000313" key="11">
    <source>
        <dbReference type="EMBL" id="SCW03916.1"/>
    </source>
</evidence>
<feature type="region of interest" description="Disordered" evidence="9">
    <location>
        <begin position="223"/>
        <end position="259"/>
    </location>
</feature>
<comment type="similarity">
    <text evidence="2 8">Belongs to the CSM3 family.</text>
</comment>
<feature type="region of interest" description="Disordered" evidence="9">
    <location>
        <begin position="146"/>
        <end position="207"/>
    </location>
</feature>
<protein>
    <recommendedName>
        <fullName evidence="8">Chromosome segregation in meiosis protein</fullName>
    </recommendedName>
</protein>
<keyword evidence="4 8" id="KW-0227">DNA damage</keyword>
<keyword evidence="5" id="KW-0236">DNA replication inhibitor</keyword>
<organism evidence="11 12">
    <name type="scientific">Lachancea fermentati</name>
    <name type="common">Zygosaccharomyces fermentati</name>
    <dbReference type="NCBI Taxonomy" id="4955"/>
    <lineage>
        <taxon>Eukaryota</taxon>
        <taxon>Fungi</taxon>
        <taxon>Dikarya</taxon>
        <taxon>Ascomycota</taxon>
        <taxon>Saccharomycotina</taxon>
        <taxon>Saccharomycetes</taxon>
        <taxon>Saccharomycetales</taxon>
        <taxon>Saccharomycetaceae</taxon>
        <taxon>Lachancea</taxon>
    </lineage>
</organism>
<dbReference type="GO" id="GO:0003677">
    <property type="term" value="F:DNA binding"/>
    <property type="evidence" value="ECO:0007669"/>
    <property type="project" value="TreeGrafter"/>
</dbReference>
<feature type="domain" description="Chromosome segregation in meiosis protein 3" evidence="10">
    <location>
        <begin position="55"/>
        <end position="138"/>
    </location>
</feature>
<keyword evidence="7 8" id="KW-0131">Cell cycle</keyword>
<dbReference type="GO" id="GO:0043111">
    <property type="term" value="P:replication fork arrest"/>
    <property type="evidence" value="ECO:0007669"/>
    <property type="project" value="TreeGrafter"/>
</dbReference>
<comment type="function">
    <text evidence="8">Plays an important role in the control of DNA replication and the maintenance of replication fork stability.</text>
</comment>
<feature type="compositionally biased region" description="Acidic residues" evidence="9">
    <location>
        <begin position="8"/>
        <end position="18"/>
    </location>
</feature>
<evidence type="ECO:0000256" key="9">
    <source>
        <dbReference type="SAM" id="MobiDB-lite"/>
    </source>
</evidence>
<comment type="subunit">
    <text evidence="3">Component of the fork protection complex (FPC) consisting of TOF1 and CSM3.</text>
</comment>
<evidence type="ECO:0000256" key="1">
    <source>
        <dbReference type="ARBA" id="ARBA00004123"/>
    </source>
</evidence>
<dbReference type="Proteomes" id="UP000190831">
    <property type="component" value="Chromosome H"/>
</dbReference>
<evidence type="ECO:0000256" key="3">
    <source>
        <dbReference type="ARBA" id="ARBA00011217"/>
    </source>
</evidence>
<dbReference type="InterPro" id="IPR012923">
    <property type="entry name" value="Csm3"/>
</dbReference>
<evidence type="ECO:0000313" key="12">
    <source>
        <dbReference type="Proteomes" id="UP000190831"/>
    </source>
</evidence>
<name>A0A1G4MJ67_LACFM</name>
<dbReference type="GO" id="GO:0000076">
    <property type="term" value="P:DNA replication checkpoint signaling"/>
    <property type="evidence" value="ECO:0007669"/>
    <property type="project" value="UniProtKB-UniRule"/>
</dbReference>
<evidence type="ECO:0000256" key="6">
    <source>
        <dbReference type="ARBA" id="ARBA00023242"/>
    </source>
</evidence>
<dbReference type="EMBL" id="LT598491">
    <property type="protein sequence ID" value="SCW03916.1"/>
    <property type="molecule type" value="Genomic_DNA"/>
</dbReference>
<feature type="compositionally biased region" description="Low complexity" evidence="9">
    <location>
        <begin position="155"/>
        <end position="167"/>
    </location>
</feature>
<evidence type="ECO:0000256" key="8">
    <source>
        <dbReference type="RuleBase" id="RU366049"/>
    </source>
</evidence>
<reference evidence="11 12" key="1">
    <citation type="submission" date="2016-03" db="EMBL/GenBank/DDBJ databases">
        <authorList>
            <person name="Devillers H."/>
        </authorList>
    </citation>
    <scope>NUCLEOTIDE SEQUENCE [LARGE SCALE GENOMIC DNA]</scope>
    <source>
        <strain evidence="11">CBS 6772</strain>
    </source>
</reference>
<dbReference type="STRING" id="4955.A0A1G4MJ67"/>
<evidence type="ECO:0000256" key="2">
    <source>
        <dbReference type="ARBA" id="ARBA00006075"/>
    </source>
</evidence>
<evidence type="ECO:0000256" key="7">
    <source>
        <dbReference type="ARBA" id="ARBA00023306"/>
    </source>
</evidence>
<proteinExistence type="inferred from homology"/>
<dbReference type="PANTHER" id="PTHR13220:SF11">
    <property type="entry name" value="TIMELESS-INTERACTING PROTEIN"/>
    <property type="match status" value="1"/>
</dbReference>
<dbReference type="AlphaFoldDB" id="A0A1G4MJ67"/>
<keyword evidence="6 8" id="KW-0539">Nucleus</keyword>
<evidence type="ECO:0000256" key="4">
    <source>
        <dbReference type="ARBA" id="ARBA00022763"/>
    </source>
</evidence>
<dbReference type="Pfam" id="PF07962">
    <property type="entry name" value="Swi3"/>
    <property type="match status" value="1"/>
</dbReference>
<evidence type="ECO:0000256" key="5">
    <source>
        <dbReference type="ARBA" id="ARBA00022880"/>
    </source>
</evidence>
<dbReference type="GO" id="GO:0031297">
    <property type="term" value="P:replication fork processing"/>
    <property type="evidence" value="ECO:0007669"/>
    <property type="project" value="UniProtKB-UniRule"/>
</dbReference>
<accession>A0A1G4MJ67</accession>
<comment type="subcellular location">
    <subcellularLocation>
        <location evidence="1 8">Nucleus</location>
    </subcellularLocation>
</comment>
<sequence>MDSFPAESDFDGGPEYDTPDVSLSLDPTVINTSADGADLQDPTSIVTKTRRPQVKLTGEKLCSPKGLPYVARNARKHIRISKRKSPYDNLCNVMQFYQLWAHDLFPKAKFGDFVAMCNTLAKTDKDLRAYRIQLVREELGLFTAGEEDAADFNDPTNPTPAAGATPEPARDATPNAPSLFVANDDANEDSSDEDLYTLPGSRTAPDADEELELLREAEGLLDMQPSHDGRHLSSRAGSVAAHATEPTQTVLADDGAEDEDELALMREMGL</sequence>
<evidence type="ECO:0000259" key="10">
    <source>
        <dbReference type="Pfam" id="PF07962"/>
    </source>
</evidence>
<dbReference type="OMA" id="DWDFMNV"/>
<dbReference type="GO" id="GO:0031298">
    <property type="term" value="C:replication fork protection complex"/>
    <property type="evidence" value="ECO:0007669"/>
    <property type="project" value="TreeGrafter"/>
</dbReference>
<dbReference type="OrthoDB" id="437078at2759"/>
<keyword evidence="12" id="KW-1185">Reference proteome</keyword>
<dbReference type="PANTHER" id="PTHR13220">
    <property type="entry name" value="TIMELESS INTERACTING-RELATED"/>
    <property type="match status" value="1"/>
</dbReference>
<feature type="compositionally biased region" description="Acidic residues" evidence="9">
    <location>
        <begin position="185"/>
        <end position="195"/>
    </location>
</feature>
<gene>
    <name evidence="11" type="ORF">LAFE_0H01860G</name>
</gene>